<reference evidence="3 4" key="1">
    <citation type="submission" date="2024-09" db="EMBL/GenBank/DDBJ databases">
        <authorList>
            <person name="Sun Q."/>
            <person name="Mori K."/>
        </authorList>
    </citation>
    <scope>NUCLEOTIDE SEQUENCE [LARGE SCALE GENOMIC DNA]</scope>
    <source>
        <strain evidence="3 4">NCAIM B.02415</strain>
    </source>
</reference>
<dbReference type="RefSeq" id="WP_377021679.1">
    <property type="nucleotide sequence ID" value="NZ_JBHLTS010000018.1"/>
</dbReference>
<sequence>METAKLSEQYKFSSGLMLRFPAFDCVKTIDKETIREFIRDELFMQALWLTSKDLYEAVLHMDAITDAKKLEKLEITLTKFINRSTTGASPLGLFAGCAPVTWGERTDLQLGDVYQHVRLNVAAAVNMARQFLNDSDIRILLNYRANKTLHTLNGTYRKIDYQTLNCGKYKASSVKTSDDLQAVIRFCENDRSYNSIKSFITETLWKTEEDAIDFVNWLIKNQVLWSELEPRIDGEEYLDQAIGIFIRLAKKSAKAQTCLSKLNEVKTVLTGTDSVITKNNKVAMILKDLSGDASQGTLLQVDYFRQGASATLDKAYADQLLDAIDMLNRISPRHQSKNLKTFIKRFSDRYHEQEVLLTDVLDPEKGIGYAIKRYTDSSGHITDDKDPQYTNAVKWLIGQIVNNPGQEVIHIKKSQFDNVKACDDELPPSFSVMFRISGHDEPLLYLEHCGLPAGTAMIGRLASAEQNFGQILNEIAETEARIYEPAIVAEIVHTPDDSLGNFTTAPYRNYQLQTQVSAGEQEVNLTDLLVSVKGNNIILRSAKLGKRIIPRLNTAYNYGMTALPVYQFLADLQCQDSKYQLGFNLDILPKLGVTRTPRVVYEGVILALKTWYMTNADLQQLLKELAVDYEKAWAKFVKYWDLPGAFVFTDTDSELVVHTNSRLEVAAWLSSCKKRNEIILQEYIGERNNIVLKKKDEKLIGNQFVAVLKRGEKTTGKYAGMVPISANAAKRQFFPGDEWLYVKLYCGIKTAEHVIGNELIQLSKKLYHEDLIDQWFYVRYADPEPHIRFRVHLASVFALGRVIQSINSSFSALIKSKQIWKVQFDTYERELERYGEASIELVEQLFFNDSLAIASLISRTDMTENFEEVRWLWGLLSIDRLLNDFDFQFQQKIELMELLVAASYPDVNYDNLLSKQLTFKYRHYRSRIEGLFAEGAVVTGDDLLRYRSLNNRPAALLLNELISSGTVSQDLNLLVISLIQMSMNRLFKTRQRVYELGVYDFLLLYYKSVLQNKESIYETKYVAGAAND</sequence>
<evidence type="ECO:0000259" key="1">
    <source>
        <dbReference type="Pfam" id="PF04738"/>
    </source>
</evidence>
<dbReference type="InterPro" id="IPR006827">
    <property type="entry name" value="Lant_deHydtase_N"/>
</dbReference>
<evidence type="ECO:0000313" key="4">
    <source>
        <dbReference type="Proteomes" id="UP001589828"/>
    </source>
</evidence>
<protein>
    <submittedName>
        <fullName evidence="3">Lantibiotic dehydratase</fullName>
    </submittedName>
</protein>
<feature type="domain" description="Thiopeptide-type bacteriocin biosynthesis" evidence="2">
    <location>
        <begin position="739"/>
        <end position="1006"/>
    </location>
</feature>
<feature type="domain" description="Lantibiotic dehydratase N-terminal" evidence="1">
    <location>
        <begin position="40"/>
        <end position="664"/>
    </location>
</feature>
<keyword evidence="4" id="KW-1185">Reference proteome</keyword>
<dbReference type="EMBL" id="JBHLTS010000018">
    <property type="protein sequence ID" value="MFC0513818.1"/>
    <property type="molecule type" value="Genomic_DNA"/>
</dbReference>
<dbReference type="NCBIfam" id="TIGR03891">
    <property type="entry name" value="thiopep_ocin"/>
    <property type="match status" value="1"/>
</dbReference>
<dbReference type="Pfam" id="PF04738">
    <property type="entry name" value="Lant_dehydr_N"/>
    <property type="match status" value="1"/>
</dbReference>
<evidence type="ECO:0000259" key="2">
    <source>
        <dbReference type="Pfam" id="PF14028"/>
    </source>
</evidence>
<name>A0ABV6L3B8_9SPHI</name>
<proteinExistence type="predicted"/>
<comment type="caution">
    <text evidence="3">The sequence shown here is derived from an EMBL/GenBank/DDBJ whole genome shotgun (WGS) entry which is preliminary data.</text>
</comment>
<dbReference type="Proteomes" id="UP001589828">
    <property type="component" value="Unassembled WGS sequence"/>
</dbReference>
<evidence type="ECO:0000313" key="3">
    <source>
        <dbReference type="EMBL" id="MFC0513818.1"/>
    </source>
</evidence>
<organism evidence="3 4">
    <name type="scientific">Mucilaginibacter angelicae</name>
    <dbReference type="NCBI Taxonomy" id="869718"/>
    <lineage>
        <taxon>Bacteria</taxon>
        <taxon>Pseudomonadati</taxon>
        <taxon>Bacteroidota</taxon>
        <taxon>Sphingobacteriia</taxon>
        <taxon>Sphingobacteriales</taxon>
        <taxon>Sphingobacteriaceae</taxon>
        <taxon>Mucilaginibacter</taxon>
    </lineage>
</organism>
<accession>A0ABV6L3B8</accession>
<dbReference type="Pfam" id="PF14028">
    <property type="entry name" value="Lant_dehydr_C"/>
    <property type="match status" value="1"/>
</dbReference>
<gene>
    <name evidence="3" type="ORF">ACFFGT_06395</name>
</gene>
<dbReference type="InterPro" id="IPR023809">
    <property type="entry name" value="Thiopep_bacteriocin_synth_dom"/>
</dbReference>